<organism evidence="2 3">
    <name type="scientific">Pedobacter steynii</name>
    <dbReference type="NCBI Taxonomy" id="430522"/>
    <lineage>
        <taxon>Bacteria</taxon>
        <taxon>Pseudomonadati</taxon>
        <taxon>Bacteroidota</taxon>
        <taxon>Sphingobacteriia</taxon>
        <taxon>Sphingobacteriales</taxon>
        <taxon>Sphingobacteriaceae</taxon>
        <taxon>Pedobacter</taxon>
    </lineage>
</organism>
<dbReference type="OrthoDB" id="1489643at2"/>
<evidence type="ECO:0000256" key="1">
    <source>
        <dbReference type="SAM" id="SignalP"/>
    </source>
</evidence>
<keyword evidence="1" id="KW-0732">Signal</keyword>
<dbReference type="PROSITE" id="PS51257">
    <property type="entry name" value="PROKAR_LIPOPROTEIN"/>
    <property type="match status" value="1"/>
</dbReference>
<feature type="signal peptide" evidence="1">
    <location>
        <begin position="1"/>
        <end position="19"/>
    </location>
</feature>
<dbReference type="AlphaFoldDB" id="A0A1G9NRZ5"/>
<proteinExistence type="predicted"/>
<evidence type="ECO:0000313" key="3">
    <source>
        <dbReference type="Proteomes" id="UP000183200"/>
    </source>
</evidence>
<dbReference type="EMBL" id="FNGY01000002">
    <property type="protein sequence ID" value="SDL88787.1"/>
    <property type="molecule type" value="Genomic_DNA"/>
</dbReference>
<name>A0A1G9NRZ5_9SPHI</name>
<reference evidence="3" key="1">
    <citation type="submission" date="2016-10" db="EMBL/GenBank/DDBJ databases">
        <authorList>
            <person name="Varghese N."/>
            <person name="Submissions S."/>
        </authorList>
    </citation>
    <scope>NUCLEOTIDE SEQUENCE [LARGE SCALE GENOMIC DNA]</scope>
    <source>
        <strain evidence="3">DSM 19110</strain>
    </source>
</reference>
<sequence length="373" mass="42360">MKTLLKLTLLLFLFSSCQSTQKLFDKGEYGKAYYAAINDLKKNPSDANAQRILPIAYQEAATKYQQDIAAAKDSKGKKGQVLDLVYDGYESLQKMYDAAADLKAESGAFHPKNYHKELEGAALAAADARYNRGIALLARKDKVSARKAYDLLKIADTYVPGYKDVILKKQEAYDAAITNVVVSKLDQRFGYYSINGNFFENDILWNLNSIGERSYYKFFGLSYGQQSDIRVDQFMDINMYDIWFSNLATNTYSYNVSKKIPVKSDKMAGSESSKTISATVYVTRRVINSRAIMDYRITDAHTQKLIASDRIPAQYTWESLSGRYTGDPNALSARDQAIINGVANNRPSYDDLYRELTRQIMSQFNFSMRDLYR</sequence>
<dbReference type="STRING" id="430522.BFS30_17370"/>
<evidence type="ECO:0000313" key="2">
    <source>
        <dbReference type="EMBL" id="SDL88787.1"/>
    </source>
</evidence>
<dbReference type="Proteomes" id="UP000183200">
    <property type="component" value="Unassembled WGS sequence"/>
</dbReference>
<feature type="chain" id="PRO_5010321538" evidence="1">
    <location>
        <begin position="20"/>
        <end position="373"/>
    </location>
</feature>
<protein>
    <submittedName>
        <fullName evidence="2">Uncharacterized protein</fullName>
    </submittedName>
</protein>
<accession>A0A1G9NRZ5</accession>
<gene>
    <name evidence="2" type="ORF">SAMN05421820_102411</name>
</gene>
<keyword evidence="3" id="KW-1185">Reference proteome</keyword>
<dbReference type="RefSeq" id="WP_074605287.1">
    <property type="nucleotide sequence ID" value="NZ_FNGY01000002.1"/>
</dbReference>